<protein>
    <recommendedName>
        <fullName evidence="1">F-box domain-containing protein</fullName>
    </recommendedName>
</protein>
<evidence type="ECO:0000259" key="1">
    <source>
        <dbReference type="PROSITE" id="PS50181"/>
    </source>
</evidence>
<dbReference type="InterPro" id="IPR011043">
    <property type="entry name" value="Gal_Oxase/kelch_b-propeller"/>
</dbReference>
<feature type="domain" description="F-box" evidence="1">
    <location>
        <begin position="4"/>
        <end position="54"/>
    </location>
</feature>
<dbReference type="PANTHER" id="PTHR31672">
    <property type="entry name" value="BNACNNG10540D PROTEIN"/>
    <property type="match status" value="1"/>
</dbReference>
<name>A0AAW2DTK4_9ROSI</name>
<dbReference type="SMART" id="SM00256">
    <property type="entry name" value="FBOX"/>
    <property type="match status" value="1"/>
</dbReference>
<dbReference type="AlphaFoldDB" id="A0AAW2DTK4"/>
<accession>A0AAW2DTK4</accession>
<dbReference type="InterPro" id="IPR050796">
    <property type="entry name" value="SCF_F-box_component"/>
</dbReference>
<reference evidence="2 3" key="1">
    <citation type="submission" date="2024-01" db="EMBL/GenBank/DDBJ databases">
        <title>A telomere-to-telomere, gap-free genome of sweet tea (Lithocarpus litseifolius).</title>
        <authorList>
            <person name="Zhou J."/>
        </authorList>
    </citation>
    <scope>NUCLEOTIDE SEQUENCE [LARGE SCALE GENOMIC DNA]</scope>
    <source>
        <strain evidence="2">Zhou-2022a</strain>
        <tissue evidence="2">Leaf</tissue>
    </source>
</reference>
<dbReference type="PROSITE" id="PS50181">
    <property type="entry name" value="FBOX"/>
    <property type="match status" value="1"/>
</dbReference>
<dbReference type="SUPFAM" id="SSF81383">
    <property type="entry name" value="F-box domain"/>
    <property type="match status" value="1"/>
</dbReference>
<dbReference type="SUPFAM" id="SSF50965">
    <property type="entry name" value="Galactose oxidase, central domain"/>
    <property type="match status" value="1"/>
</dbReference>
<dbReference type="NCBIfam" id="TIGR01640">
    <property type="entry name" value="F_box_assoc_1"/>
    <property type="match status" value="1"/>
</dbReference>
<evidence type="ECO:0000313" key="2">
    <source>
        <dbReference type="EMBL" id="KAL0014077.1"/>
    </source>
</evidence>
<dbReference type="CDD" id="cd22157">
    <property type="entry name" value="F-box_AtFBW1-like"/>
    <property type="match status" value="1"/>
</dbReference>
<dbReference type="PANTHER" id="PTHR31672:SF13">
    <property type="entry name" value="F-BOX PROTEIN CPR30-LIKE"/>
    <property type="match status" value="1"/>
</dbReference>
<dbReference type="EMBL" id="JAZDWU010000001">
    <property type="protein sequence ID" value="KAL0014077.1"/>
    <property type="molecule type" value="Genomic_DNA"/>
</dbReference>
<evidence type="ECO:0000313" key="3">
    <source>
        <dbReference type="Proteomes" id="UP001459277"/>
    </source>
</evidence>
<dbReference type="InterPro" id="IPR036047">
    <property type="entry name" value="F-box-like_dom_sf"/>
</dbReference>
<dbReference type="Pfam" id="PF00646">
    <property type="entry name" value="F-box"/>
    <property type="match status" value="1"/>
</dbReference>
<dbReference type="InterPro" id="IPR006527">
    <property type="entry name" value="F-box-assoc_dom_typ1"/>
</dbReference>
<dbReference type="InterPro" id="IPR001810">
    <property type="entry name" value="F-box_dom"/>
</dbReference>
<dbReference type="Proteomes" id="UP001459277">
    <property type="component" value="Unassembled WGS sequence"/>
</dbReference>
<dbReference type="Pfam" id="PF07734">
    <property type="entry name" value="FBA_1"/>
    <property type="match status" value="1"/>
</dbReference>
<comment type="caution">
    <text evidence="2">The sequence shown here is derived from an EMBL/GenBank/DDBJ whole genome shotgun (WGS) entry which is preliminary data.</text>
</comment>
<dbReference type="InterPro" id="IPR017451">
    <property type="entry name" value="F-box-assoc_interact_dom"/>
</dbReference>
<gene>
    <name evidence="2" type="ORF">SO802_001146</name>
</gene>
<keyword evidence="3" id="KW-1185">Reference proteome</keyword>
<sequence length="406" mass="46873">MGRLRSYSYLPQDLLEEILTRLPVISIIRFKCVNKSWYNLFENHTFIAKHYRNHSSQKNPSLLIEVEDSTTSNRRSVMSLHLADSLDSEVSLDMPFIPERLVYISDCINGIICLRELSSRLVLWNPAIREYKVIPNPPSHVHSPSNVCYDYPTFAFGYDHISNDYKLVQIGTYLTVLYDLIDQILHPVVHIYTLSTDSWRQIDTGFDRSILNFPGECSNNLYLNGVYHWPGCIILDEHGRHCEVIVCFDMRDEVFQIMKMPNLGDISHIEKIWKTAAVLNDCAALIIYDLKQTKQFDIWVMNEYGVEESWTKQFVIGPLIVELTLHDQLLLVDDKLALINDKGHILLYDFGAQEIKHLQLRNLPGSVFVSQAITYVESLVSVTRGKVEAKKRGYKNSILNRVICCK</sequence>
<dbReference type="Gene3D" id="1.20.1280.50">
    <property type="match status" value="1"/>
</dbReference>
<organism evidence="2 3">
    <name type="scientific">Lithocarpus litseifolius</name>
    <dbReference type="NCBI Taxonomy" id="425828"/>
    <lineage>
        <taxon>Eukaryota</taxon>
        <taxon>Viridiplantae</taxon>
        <taxon>Streptophyta</taxon>
        <taxon>Embryophyta</taxon>
        <taxon>Tracheophyta</taxon>
        <taxon>Spermatophyta</taxon>
        <taxon>Magnoliopsida</taxon>
        <taxon>eudicotyledons</taxon>
        <taxon>Gunneridae</taxon>
        <taxon>Pentapetalae</taxon>
        <taxon>rosids</taxon>
        <taxon>fabids</taxon>
        <taxon>Fagales</taxon>
        <taxon>Fagaceae</taxon>
        <taxon>Lithocarpus</taxon>
    </lineage>
</organism>
<proteinExistence type="predicted"/>